<dbReference type="eggNOG" id="COG0438">
    <property type="taxonomic scope" value="Bacteria"/>
</dbReference>
<evidence type="ECO:0000313" key="2">
    <source>
        <dbReference type="Proteomes" id="UP000022447"/>
    </source>
</evidence>
<comment type="caution">
    <text evidence="1">The sequence shown here is derived from an EMBL/GenBank/DDBJ whole genome shotgun (WGS) entry which is preliminary data.</text>
</comment>
<gene>
    <name evidence="1" type="ORF">OCH239_15265</name>
</gene>
<accession>X7EAJ5</accession>
<reference evidence="1 2" key="1">
    <citation type="submission" date="2014-01" db="EMBL/GenBank/DDBJ databases">
        <title>Roseivivax halodurans JCM 10272 Genome Sequencing.</title>
        <authorList>
            <person name="Lai Q."/>
            <person name="Li G."/>
            <person name="Shao Z."/>
        </authorList>
    </citation>
    <scope>NUCLEOTIDE SEQUENCE [LARGE SCALE GENOMIC DNA]</scope>
    <source>
        <strain evidence="1 2">JCM 10272</strain>
    </source>
</reference>
<dbReference type="STRING" id="1449350.OCH239_15265"/>
<proteinExistence type="predicted"/>
<dbReference type="SUPFAM" id="SSF53756">
    <property type="entry name" value="UDP-Glycosyltransferase/glycogen phosphorylase"/>
    <property type="match status" value="1"/>
</dbReference>
<dbReference type="EMBL" id="JALZ01000044">
    <property type="protein sequence ID" value="ETX12937.1"/>
    <property type="molecule type" value="Genomic_DNA"/>
</dbReference>
<protein>
    <submittedName>
        <fullName evidence="1">Uncharacterized protein</fullName>
    </submittedName>
</protein>
<name>X7EAJ5_9RHOB</name>
<dbReference type="Proteomes" id="UP000022447">
    <property type="component" value="Unassembled WGS sequence"/>
</dbReference>
<evidence type="ECO:0000313" key="1">
    <source>
        <dbReference type="EMBL" id="ETX12937.1"/>
    </source>
</evidence>
<organism evidence="1 2">
    <name type="scientific">Roseivivax halodurans JCM 10272</name>
    <dbReference type="NCBI Taxonomy" id="1449350"/>
    <lineage>
        <taxon>Bacteria</taxon>
        <taxon>Pseudomonadati</taxon>
        <taxon>Pseudomonadota</taxon>
        <taxon>Alphaproteobacteria</taxon>
        <taxon>Rhodobacterales</taxon>
        <taxon>Roseobacteraceae</taxon>
        <taxon>Roseivivax</taxon>
    </lineage>
</organism>
<dbReference type="PATRIC" id="fig|1449350.3.peg.3892"/>
<keyword evidence="2" id="KW-1185">Reference proteome</keyword>
<dbReference type="AlphaFoldDB" id="X7EAJ5"/>
<sequence length="360" mass="39496">MISDVDAFSALGARVGLMIVASRFFDGAPDRPNERLLSLADLPGVHLASGPARADLAFLHHPLAFAAGLHDPHPVRAETAVLVAHHPPFRGDGSLEYNPVLAGRRVRADLGCAIRWAPVSGVIRTQLRSFSPMLCMTTEDWINSFDGDTWRASRPVFSGARATVGRHGRPDILKWPGRTEDAVDPLTPGQGWDTRVMGLPTEMVGMLGPRVAEWEIVPFNAEPIRDFLERLDAFVYFHHDRWVEAFGRTVAEAILMERPCILDPRLKPTFGPLATYCRPAEARDRLVRLRADATAARIAAADRRQRALALWSQSEIGARLSRLGSDPGTRSRRGVKSASVSMALRKAMGLSRRQLLAGGA</sequence>